<keyword evidence="1" id="KW-0472">Membrane</keyword>
<dbReference type="Pfam" id="PF12080">
    <property type="entry name" value="GldM_4th"/>
    <property type="match status" value="1"/>
</dbReference>
<evidence type="ECO:0000259" key="2">
    <source>
        <dbReference type="Pfam" id="PF12080"/>
    </source>
</evidence>
<evidence type="ECO:0000256" key="1">
    <source>
        <dbReference type="SAM" id="Phobius"/>
    </source>
</evidence>
<accession>A0ABQ2NJV5</accession>
<gene>
    <name evidence="6" type="primary">gldM</name>
    <name evidence="6" type="ORF">GCM10010992_16100</name>
</gene>
<keyword evidence="1" id="KW-1133">Transmembrane helix</keyword>
<dbReference type="Pfam" id="PF21601">
    <property type="entry name" value="GldM_2nd"/>
    <property type="match status" value="1"/>
</dbReference>
<evidence type="ECO:0000259" key="5">
    <source>
        <dbReference type="Pfam" id="PF21602"/>
    </source>
</evidence>
<dbReference type="Pfam" id="PF21602">
    <property type="entry name" value="GldM_3rd"/>
    <property type="match status" value="1"/>
</dbReference>
<proteinExistence type="predicted"/>
<organism evidence="6 7">
    <name type="scientific">Cloacibacterium rupense</name>
    <dbReference type="NCBI Taxonomy" id="517423"/>
    <lineage>
        <taxon>Bacteria</taxon>
        <taxon>Pseudomonadati</taxon>
        <taxon>Bacteroidota</taxon>
        <taxon>Flavobacteriia</taxon>
        <taxon>Flavobacteriales</taxon>
        <taxon>Weeksellaceae</taxon>
    </lineage>
</organism>
<dbReference type="InterPro" id="IPR019859">
    <property type="entry name" value="Motility-assoc_prot_GldM"/>
</dbReference>
<dbReference type="Pfam" id="PF12081">
    <property type="entry name" value="GldM_1st"/>
    <property type="match status" value="1"/>
</dbReference>
<evidence type="ECO:0000313" key="6">
    <source>
        <dbReference type="EMBL" id="GGP04338.1"/>
    </source>
</evidence>
<dbReference type="EMBL" id="BMLV01000003">
    <property type="protein sequence ID" value="GGP04338.1"/>
    <property type="molecule type" value="Genomic_DNA"/>
</dbReference>
<dbReference type="InterPro" id="IPR022720">
    <property type="entry name" value="Motility-assoc_prot_GldM_N"/>
</dbReference>
<feature type="domain" description="Gliding motility-associated protein GldM second immunoglobulin-like" evidence="5">
    <location>
        <begin position="337"/>
        <end position="414"/>
    </location>
</feature>
<feature type="transmembrane region" description="Helical" evidence="1">
    <location>
        <begin position="12"/>
        <end position="28"/>
    </location>
</feature>
<feature type="domain" description="Gliding motility-associated protein GldM N-terminal" evidence="3">
    <location>
        <begin position="31"/>
        <end position="229"/>
    </location>
</feature>
<reference evidence="7" key="1">
    <citation type="journal article" date="2019" name="Int. J. Syst. Evol. Microbiol.">
        <title>The Global Catalogue of Microorganisms (GCM) 10K type strain sequencing project: providing services to taxonomists for standard genome sequencing and annotation.</title>
        <authorList>
            <consortium name="The Broad Institute Genomics Platform"/>
            <consortium name="The Broad Institute Genome Sequencing Center for Infectious Disease"/>
            <person name="Wu L."/>
            <person name="Ma J."/>
        </authorList>
    </citation>
    <scope>NUCLEOTIDE SEQUENCE [LARGE SCALE GENOMIC DNA]</scope>
    <source>
        <strain evidence="7">CGMCC 1.7656</strain>
    </source>
</reference>
<keyword evidence="1" id="KW-0812">Transmembrane</keyword>
<feature type="domain" description="Gliding motility-associated protein GldM first immunoglobulin-like" evidence="4">
    <location>
        <begin position="233"/>
        <end position="323"/>
    </location>
</feature>
<dbReference type="RefSeq" id="WP_188617597.1">
    <property type="nucleotide sequence ID" value="NZ_BMLV01000003.1"/>
</dbReference>
<sequence>MAKGKLSPRQKMINLMYLVFIAMLAMQIDQEIIRSYQDTNQSLTDSRTLAQDKNKIFLQTLTEKANNSPETFGIAKTQYSGMESKANDLVDFIEDIKNDLKKNAGYIDGTEDVEENFSSLNNTEAGTNKFFNGGDAELPSPTSKELLSKMSSLKDYIVQNFSSSEDLKSVVDRAKKNLSADGSKYKKQGKTWLQYKFYNQPLIAALSNLEVIQSEVRNLQSDALSLMLKEKVDADIQFNAYEAIVAGPTAIQQGESATAKVLIGTYASTLPGLRIDNAQVVNGQGVLNLGGDLGEHTIGGNISFLGDKGKTVTMPYKFTYNVVSGKEALKAQEGALLSADKMNVLYRGVANPITGSILGADTSGLTLSAPGASVSGGRGKWTVTPGSGNTVALTISGKDPKGKVISQKFDFRIKNVPPPQGQIRNENVLNMPASSIPNQTISAAIPEFDFPVTFTVTSFKFKVPGRAAMLVNGNSMSSVASMVKGLRSGDIVYVADIQATASGLGGQTLKKISPIVINVQ</sequence>
<evidence type="ECO:0000313" key="7">
    <source>
        <dbReference type="Proteomes" id="UP000620064"/>
    </source>
</evidence>
<feature type="domain" description="Gliding motility-associated protein GldM C-terminal" evidence="2">
    <location>
        <begin position="417"/>
        <end position="520"/>
    </location>
</feature>
<protein>
    <submittedName>
        <fullName evidence="6">Gliding motility protein GldM</fullName>
    </submittedName>
</protein>
<dbReference type="Proteomes" id="UP000620064">
    <property type="component" value="Unassembled WGS sequence"/>
</dbReference>
<name>A0ABQ2NJV5_9FLAO</name>
<keyword evidence="7" id="KW-1185">Reference proteome</keyword>
<comment type="caution">
    <text evidence="6">The sequence shown here is derived from an EMBL/GenBank/DDBJ whole genome shotgun (WGS) entry which is preliminary data.</text>
</comment>
<evidence type="ECO:0000259" key="4">
    <source>
        <dbReference type="Pfam" id="PF21601"/>
    </source>
</evidence>
<dbReference type="InterPro" id="IPR048406">
    <property type="entry name" value="GldM_Ig-like-2"/>
</dbReference>
<evidence type="ECO:0000259" key="3">
    <source>
        <dbReference type="Pfam" id="PF12081"/>
    </source>
</evidence>
<dbReference type="NCBIfam" id="TIGR03517">
    <property type="entry name" value="GldM_gliding"/>
    <property type="match status" value="1"/>
</dbReference>
<dbReference type="InterPro" id="IPR022719">
    <property type="entry name" value="Motility-assoc_prot_GldM_C"/>
</dbReference>
<dbReference type="InterPro" id="IPR048405">
    <property type="entry name" value="GldM_Ig-like-1"/>
</dbReference>